<organism evidence="3 4">
    <name type="scientific">Agaribacter flavus</name>
    <dbReference type="NCBI Taxonomy" id="1902781"/>
    <lineage>
        <taxon>Bacteria</taxon>
        <taxon>Pseudomonadati</taxon>
        <taxon>Pseudomonadota</taxon>
        <taxon>Gammaproteobacteria</taxon>
        <taxon>Alteromonadales</taxon>
        <taxon>Alteromonadaceae</taxon>
        <taxon>Agaribacter</taxon>
    </lineage>
</organism>
<dbReference type="Proteomes" id="UP001595478">
    <property type="component" value="Unassembled WGS sequence"/>
</dbReference>
<dbReference type="InterPro" id="IPR025959">
    <property type="entry name" value="Winged_HTH_dom"/>
</dbReference>
<dbReference type="InterPro" id="IPR036397">
    <property type="entry name" value="RNaseH_sf"/>
</dbReference>
<dbReference type="PANTHER" id="PTHR46564">
    <property type="entry name" value="TRANSPOSASE"/>
    <property type="match status" value="1"/>
</dbReference>
<keyword evidence="4" id="KW-1185">Reference proteome</keyword>
<evidence type="ECO:0000259" key="2">
    <source>
        <dbReference type="Pfam" id="PF13592"/>
    </source>
</evidence>
<dbReference type="InterPro" id="IPR038717">
    <property type="entry name" value="Tc1-like_DDE_dom"/>
</dbReference>
<feature type="domain" description="Winged helix-turn helix" evidence="2">
    <location>
        <begin position="93"/>
        <end position="152"/>
    </location>
</feature>
<feature type="domain" description="Tc1-like transposase DDE" evidence="1">
    <location>
        <begin position="165"/>
        <end position="307"/>
    </location>
</feature>
<dbReference type="EMBL" id="JBHRSW010000012">
    <property type="protein sequence ID" value="MFC3121511.1"/>
    <property type="molecule type" value="Genomic_DNA"/>
</dbReference>
<sequence>MDISLTSEQKAALESRHAKARDKRECDRIKAVLLRSEGWSLTMISQALRKSEATITCYISDYSVKMKLKPAGGGSSSHLNTEQTKQLIAHLSEFTYQHIHQIVAYVKATWAITYSVSGMNKWLHQHGFSYKQPKGVPHKFDEKKQAAFIDAYASLRDALSEDESIIFMDAVHPTQATKMSCGWIKKGVDKPVVTTGSRTRMNLIGGIELGQLDRATVQDYDTINSDTICAFFDGLKAKYPPNHTLHLILDGAGYHRSQIVKDKATELGIQLHYLPPYSPNLNPIERLWKVMNEHARNNRYFATAKEFRQQIRQFFDKTLLEIADSLNTRISDNFQVLKPAG</sequence>
<accession>A0ABV7FSS0</accession>
<evidence type="ECO:0000259" key="1">
    <source>
        <dbReference type="Pfam" id="PF13358"/>
    </source>
</evidence>
<dbReference type="InterPro" id="IPR009057">
    <property type="entry name" value="Homeodomain-like_sf"/>
</dbReference>
<gene>
    <name evidence="3" type="ORF">ACFOHL_07745</name>
</gene>
<dbReference type="InterPro" id="IPR012337">
    <property type="entry name" value="RNaseH-like_sf"/>
</dbReference>
<dbReference type="SUPFAM" id="SSF53098">
    <property type="entry name" value="Ribonuclease H-like"/>
    <property type="match status" value="1"/>
</dbReference>
<dbReference type="PANTHER" id="PTHR46564:SF1">
    <property type="entry name" value="TRANSPOSASE"/>
    <property type="match status" value="1"/>
</dbReference>
<dbReference type="NCBIfam" id="NF033545">
    <property type="entry name" value="transpos_IS630"/>
    <property type="match status" value="1"/>
</dbReference>
<evidence type="ECO:0000313" key="3">
    <source>
        <dbReference type="EMBL" id="MFC3121511.1"/>
    </source>
</evidence>
<dbReference type="Gene3D" id="3.30.420.10">
    <property type="entry name" value="Ribonuclease H-like superfamily/Ribonuclease H"/>
    <property type="match status" value="1"/>
</dbReference>
<dbReference type="Pfam" id="PF13592">
    <property type="entry name" value="HTH_33"/>
    <property type="match status" value="1"/>
</dbReference>
<dbReference type="SUPFAM" id="SSF46689">
    <property type="entry name" value="Homeodomain-like"/>
    <property type="match status" value="1"/>
</dbReference>
<dbReference type="RefSeq" id="WP_376919655.1">
    <property type="nucleotide sequence ID" value="NZ_JBHRSW010000012.1"/>
</dbReference>
<comment type="caution">
    <text evidence="3">The sequence shown here is derived from an EMBL/GenBank/DDBJ whole genome shotgun (WGS) entry which is preliminary data.</text>
</comment>
<protein>
    <submittedName>
        <fullName evidence="3">IS630 family transposase</fullName>
    </submittedName>
</protein>
<evidence type="ECO:0000313" key="4">
    <source>
        <dbReference type="Proteomes" id="UP001595478"/>
    </source>
</evidence>
<dbReference type="InterPro" id="IPR047655">
    <property type="entry name" value="Transpos_IS630-like"/>
</dbReference>
<reference evidence="4" key="1">
    <citation type="journal article" date="2019" name="Int. J. Syst. Evol. Microbiol.">
        <title>The Global Catalogue of Microorganisms (GCM) 10K type strain sequencing project: providing services to taxonomists for standard genome sequencing and annotation.</title>
        <authorList>
            <consortium name="The Broad Institute Genomics Platform"/>
            <consortium name="The Broad Institute Genome Sequencing Center for Infectious Disease"/>
            <person name="Wu L."/>
            <person name="Ma J."/>
        </authorList>
    </citation>
    <scope>NUCLEOTIDE SEQUENCE [LARGE SCALE GENOMIC DNA]</scope>
    <source>
        <strain evidence="4">KCTC 52473</strain>
    </source>
</reference>
<name>A0ABV7FSS0_9ALTE</name>
<proteinExistence type="predicted"/>
<dbReference type="Pfam" id="PF13358">
    <property type="entry name" value="DDE_3"/>
    <property type="match status" value="1"/>
</dbReference>